<keyword evidence="3" id="KW-1185">Reference proteome</keyword>
<sequence>MKKFGLLAVLWLPIAASLVFSDGAYQKLTISIDSKVPTDNCRTLLANLEVRRCAEFSPYSRTYFGFQYSRVDLQLFWRSFYPRNLEEAFDFPVDSENVGCLESR</sequence>
<dbReference type="Proteomes" id="UP001558652">
    <property type="component" value="Unassembled WGS sequence"/>
</dbReference>
<feature type="signal peptide" evidence="1">
    <location>
        <begin position="1"/>
        <end position="21"/>
    </location>
</feature>
<gene>
    <name evidence="2" type="ORF">AAG570_003410</name>
</gene>
<name>A0ABD0YQB5_9HEMI</name>
<evidence type="ECO:0000256" key="1">
    <source>
        <dbReference type="SAM" id="SignalP"/>
    </source>
</evidence>
<evidence type="ECO:0000313" key="2">
    <source>
        <dbReference type="EMBL" id="KAL1122003.1"/>
    </source>
</evidence>
<dbReference type="AlphaFoldDB" id="A0ABD0YQB5"/>
<evidence type="ECO:0000313" key="3">
    <source>
        <dbReference type="Proteomes" id="UP001558652"/>
    </source>
</evidence>
<reference evidence="2 3" key="1">
    <citation type="submission" date="2024-07" db="EMBL/GenBank/DDBJ databases">
        <title>Chromosome-level genome assembly of the water stick insect Ranatra chinensis (Heteroptera: Nepidae).</title>
        <authorList>
            <person name="Liu X."/>
        </authorList>
    </citation>
    <scope>NUCLEOTIDE SEQUENCE [LARGE SCALE GENOMIC DNA]</scope>
    <source>
        <strain evidence="2">Cailab_2021Rc</strain>
        <tissue evidence="2">Muscle</tissue>
    </source>
</reference>
<feature type="chain" id="PRO_5044863419" evidence="1">
    <location>
        <begin position="22"/>
        <end position="104"/>
    </location>
</feature>
<protein>
    <submittedName>
        <fullName evidence="2">Uncharacterized protein</fullName>
    </submittedName>
</protein>
<accession>A0ABD0YQB5</accession>
<keyword evidence="1" id="KW-0732">Signal</keyword>
<organism evidence="2 3">
    <name type="scientific">Ranatra chinensis</name>
    <dbReference type="NCBI Taxonomy" id="642074"/>
    <lineage>
        <taxon>Eukaryota</taxon>
        <taxon>Metazoa</taxon>
        <taxon>Ecdysozoa</taxon>
        <taxon>Arthropoda</taxon>
        <taxon>Hexapoda</taxon>
        <taxon>Insecta</taxon>
        <taxon>Pterygota</taxon>
        <taxon>Neoptera</taxon>
        <taxon>Paraneoptera</taxon>
        <taxon>Hemiptera</taxon>
        <taxon>Heteroptera</taxon>
        <taxon>Panheteroptera</taxon>
        <taxon>Nepomorpha</taxon>
        <taxon>Nepidae</taxon>
        <taxon>Ranatrinae</taxon>
        <taxon>Ranatra</taxon>
    </lineage>
</organism>
<proteinExistence type="predicted"/>
<dbReference type="EMBL" id="JBFDAA010000014">
    <property type="protein sequence ID" value="KAL1122003.1"/>
    <property type="molecule type" value="Genomic_DNA"/>
</dbReference>
<comment type="caution">
    <text evidence="2">The sequence shown here is derived from an EMBL/GenBank/DDBJ whole genome shotgun (WGS) entry which is preliminary data.</text>
</comment>